<proteinExistence type="predicted"/>
<organism evidence="2">
    <name type="scientific">Arundo donax</name>
    <name type="common">Giant reed</name>
    <name type="synonym">Donax arundinaceus</name>
    <dbReference type="NCBI Taxonomy" id="35708"/>
    <lineage>
        <taxon>Eukaryota</taxon>
        <taxon>Viridiplantae</taxon>
        <taxon>Streptophyta</taxon>
        <taxon>Embryophyta</taxon>
        <taxon>Tracheophyta</taxon>
        <taxon>Spermatophyta</taxon>
        <taxon>Magnoliopsida</taxon>
        <taxon>Liliopsida</taxon>
        <taxon>Poales</taxon>
        <taxon>Poaceae</taxon>
        <taxon>PACMAD clade</taxon>
        <taxon>Arundinoideae</taxon>
        <taxon>Arundineae</taxon>
        <taxon>Arundo</taxon>
    </lineage>
</organism>
<protein>
    <submittedName>
        <fullName evidence="2">Uncharacterized protein</fullName>
    </submittedName>
</protein>
<reference evidence="2" key="2">
    <citation type="journal article" date="2015" name="Data Brief">
        <title>Shoot transcriptome of the giant reed, Arundo donax.</title>
        <authorList>
            <person name="Barrero R.A."/>
            <person name="Guerrero F.D."/>
            <person name="Moolhuijzen P."/>
            <person name="Goolsby J.A."/>
            <person name="Tidwell J."/>
            <person name="Bellgard S.E."/>
            <person name="Bellgard M.I."/>
        </authorList>
    </citation>
    <scope>NUCLEOTIDE SEQUENCE</scope>
    <source>
        <tissue evidence="2">Shoot tissue taken approximately 20 cm above the soil surface</tissue>
    </source>
</reference>
<dbReference type="AlphaFoldDB" id="A0A0A9GHD2"/>
<accession>A0A0A9GHD2</accession>
<reference evidence="2" key="1">
    <citation type="submission" date="2014-09" db="EMBL/GenBank/DDBJ databases">
        <authorList>
            <person name="Magalhaes I.L.F."/>
            <person name="Oliveira U."/>
            <person name="Santos F.R."/>
            <person name="Vidigal T.H.D.A."/>
            <person name="Brescovit A.D."/>
            <person name="Santos A.J."/>
        </authorList>
    </citation>
    <scope>NUCLEOTIDE SEQUENCE</scope>
    <source>
        <tissue evidence="2">Shoot tissue taken approximately 20 cm above the soil surface</tissue>
    </source>
</reference>
<feature type="region of interest" description="Disordered" evidence="1">
    <location>
        <begin position="59"/>
        <end position="80"/>
    </location>
</feature>
<sequence>MNLFCKNKRMAPRLDHYLAVIDNLQQWLNRQMYIQQYTILDLISTLLLQTYHRRRAGPPHALQDRMVHQVHTNDPMVTNT</sequence>
<name>A0A0A9GHD2_ARUDO</name>
<dbReference type="EMBL" id="GBRH01175052">
    <property type="protein sequence ID" value="JAE22844.1"/>
    <property type="molecule type" value="Transcribed_RNA"/>
</dbReference>
<evidence type="ECO:0000256" key="1">
    <source>
        <dbReference type="SAM" id="MobiDB-lite"/>
    </source>
</evidence>
<evidence type="ECO:0000313" key="2">
    <source>
        <dbReference type="EMBL" id="JAE22844.1"/>
    </source>
</evidence>
<feature type="compositionally biased region" description="Polar residues" evidence="1">
    <location>
        <begin position="70"/>
        <end position="80"/>
    </location>
</feature>